<evidence type="ECO:0000313" key="2">
    <source>
        <dbReference type="EMBL" id="WOB27760.1"/>
    </source>
</evidence>
<proteinExistence type="predicted"/>
<organism evidence="2 3">
    <name type="scientific">Xanthomonas dyei</name>
    <dbReference type="NCBI Taxonomy" id="743699"/>
    <lineage>
        <taxon>Bacteria</taxon>
        <taxon>Pseudomonadati</taxon>
        <taxon>Pseudomonadota</taxon>
        <taxon>Gammaproteobacteria</taxon>
        <taxon>Lysobacterales</taxon>
        <taxon>Lysobacteraceae</taxon>
        <taxon>Xanthomonas</taxon>
    </lineage>
</organism>
<keyword evidence="3" id="KW-1185">Reference proteome</keyword>
<dbReference type="Gene3D" id="1.10.30.50">
    <property type="match status" value="1"/>
</dbReference>
<sequence>MLELTPFLDAIARVDAPLEGKANGWQRKAGLAEFGDACAFCSDPLDLSSSKSWTATPLVPAQLGGPAGVVENWVPACRPCAAAKGMRDIVGWSEWQASAHPDRVALLLERRRAALLYAENHFSPLSRHANRERLLANLSARFDEPRFRVYAWSGEVDGERACLVGWSTRAGDDQAVGESKLALRMRDGAEVLAEGQVTLLRVPVSRFLPAVWALIEAHGIVVELDVPGDGPVDVDDWRECWRHRVQDPVSNHKRVPMTGGPALPHAPRVLSTNPDSVRRLAQLRASKGADRLEEAELLYRKAMARKAKYLERVKRGLEAPMPLDEYGAWADEVRSLQTAWARLVNESPG</sequence>
<evidence type="ECO:0008006" key="4">
    <source>
        <dbReference type="Google" id="ProtNLM"/>
    </source>
</evidence>
<dbReference type="EMBL" id="CP103840">
    <property type="protein sequence ID" value="WOB27760.1"/>
    <property type="molecule type" value="Genomic_DNA"/>
</dbReference>
<evidence type="ECO:0000313" key="3">
    <source>
        <dbReference type="Proteomes" id="UP001304534"/>
    </source>
</evidence>
<dbReference type="Proteomes" id="UP001304534">
    <property type="component" value="Chromosome"/>
</dbReference>
<protein>
    <recommendedName>
        <fullName evidence="4">HNH endonuclease</fullName>
    </recommendedName>
</protein>
<reference evidence="2 3" key="1">
    <citation type="submission" date="2022-08" db="EMBL/GenBank/DDBJ databases">
        <title>Whole genome sequencing-based tracing of a 2022 introduction and outbreak of Xanthomonas hortorum pv. pelargonii.</title>
        <authorList>
            <person name="Iruegas-Bocardo F."/>
            <person name="Weisberg A.K."/>
            <person name="Riutta E.R."/>
            <person name="Kilday K."/>
            <person name="Bonkowski J.C."/>
            <person name="Creswell T."/>
            <person name="Daughtrey M.L."/>
            <person name="Rane K."/>
            <person name="Grunwald N.J."/>
            <person name="Chang J.H."/>
            <person name="Putnam M.L."/>
        </authorList>
    </citation>
    <scope>NUCLEOTIDE SEQUENCE [LARGE SCALE GENOMIC DNA]</scope>
    <source>
        <strain evidence="2 3">22-325</strain>
    </source>
</reference>
<name>A0ABZ0DC31_9XANT</name>
<gene>
    <name evidence="2" type="ORF">NYR99_07495</name>
</gene>
<feature type="region of interest" description="Disordered" evidence="1">
    <location>
        <begin position="251"/>
        <end position="271"/>
    </location>
</feature>
<evidence type="ECO:0000256" key="1">
    <source>
        <dbReference type="SAM" id="MobiDB-lite"/>
    </source>
</evidence>
<accession>A0ABZ0DC31</accession>
<dbReference type="GeneID" id="95583705"/>
<dbReference type="RefSeq" id="WP_316691590.1">
    <property type="nucleotide sequence ID" value="NZ_CP103837.1"/>
</dbReference>